<dbReference type="SFLD" id="SFLDS00003">
    <property type="entry name" value="Haloacid_Dehalogenase"/>
    <property type="match status" value="1"/>
</dbReference>
<dbReference type="Proteomes" id="UP000633814">
    <property type="component" value="Unassembled WGS sequence"/>
</dbReference>
<dbReference type="RefSeq" id="WP_226750217.1">
    <property type="nucleotide sequence ID" value="NZ_JAEINI020000002.1"/>
</dbReference>
<sequence length="198" mass="21757">MNLAHIKAVVFDLDGTLIDSRLDFAAICDDLGWPHGTPLLEHIATLGPGAEADRAHQIIRRHENAGAAAAQWMPGAEACLLALIEKKLPLAILTRNMREATEHVLTRLQIPIELVLTREDCAAKPDPQGLHIIAERLRVPCQQMLYVGDYVFDLQVAANAGAASCLYLNGSNQHFLPQADYSIAHFNELQQAFLPHMA</sequence>
<dbReference type="SFLD" id="SFLDG01129">
    <property type="entry name" value="C1.5:_HAD__Beta-PGM__Phosphata"/>
    <property type="match status" value="1"/>
</dbReference>
<dbReference type="SUPFAM" id="SSF56784">
    <property type="entry name" value="HAD-like"/>
    <property type="match status" value="1"/>
</dbReference>
<dbReference type="InterPro" id="IPR036412">
    <property type="entry name" value="HAD-like_sf"/>
</dbReference>
<protein>
    <submittedName>
        <fullName evidence="1">HAD family hydrolase</fullName>
    </submittedName>
</protein>
<dbReference type="Gene3D" id="3.40.50.1000">
    <property type="entry name" value="HAD superfamily/HAD-like"/>
    <property type="match status" value="1"/>
</dbReference>
<dbReference type="InterPro" id="IPR006439">
    <property type="entry name" value="HAD-SF_hydro_IA"/>
</dbReference>
<organism evidence="1 2">
    <name type="scientific">Alishewanella maricola</name>
    <dbReference type="NCBI Taxonomy" id="2795740"/>
    <lineage>
        <taxon>Bacteria</taxon>
        <taxon>Pseudomonadati</taxon>
        <taxon>Pseudomonadota</taxon>
        <taxon>Gammaproteobacteria</taxon>
        <taxon>Alteromonadales</taxon>
        <taxon>Alteromonadaceae</taxon>
        <taxon>Alishewanella</taxon>
    </lineage>
</organism>
<dbReference type="Gene3D" id="1.10.260.80">
    <property type="match status" value="1"/>
</dbReference>
<dbReference type="NCBIfam" id="TIGR01509">
    <property type="entry name" value="HAD-SF-IA-v3"/>
    <property type="match status" value="1"/>
</dbReference>
<dbReference type="NCBIfam" id="TIGR01549">
    <property type="entry name" value="HAD-SF-IA-v1"/>
    <property type="match status" value="1"/>
</dbReference>
<dbReference type="InterPro" id="IPR023214">
    <property type="entry name" value="HAD_sf"/>
</dbReference>
<keyword evidence="2" id="KW-1185">Reference proteome</keyword>
<proteinExistence type="predicted"/>
<evidence type="ECO:0000313" key="1">
    <source>
        <dbReference type="EMBL" id="MCB5226128.1"/>
    </source>
</evidence>
<dbReference type="PANTHER" id="PTHR43885:SF1">
    <property type="entry name" value="SUPERFAMILY HYDROLASE, PUTATIVE (AFU_ORTHOLOGUE AFUA_4G13290)-RELATED"/>
    <property type="match status" value="1"/>
</dbReference>
<comment type="caution">
    <text evidence="1">The sequence shown here is derived from an EMBL/GenBank/DDBJ whole genome shotgun (WGS) entry which is preliminary data.</text>
</comment>
<reference evidence="1 2" key="1">
    <citation type="submission" date="2021-10" db="EMBL/GenBank/DDBJ databases">
        <title>Alishewanella koreense sp. nov. isolated from seawater of southwestern coast in South Korea and the proposal for the reclassification of Rheinheimera perlucida and Rheinheimera tuosuensis as Arsukibacterium perlucida and Arsukibacterium tuosuensis.</title>
        <authorList>
            <person name="Kim K.H."/>
            <person name="Ruan W."/>
            <person name="Kim K.R."/>
            <person name="Baek J.H."/>
            <person name="Jeon C.O."/>
        </authorList>
    </citation>
    <scope>NUCLEOTIDE SEQUENCE [LARGE SCALE GENOMIC DNA]</scope>
    <source>
        <strain evidence="1 2">16-MA</strain>
    </source>
</reference>
<name>A0ABS8C1B9_9ALTE</name>
<gene>
    <name evidence="1" type="ORF">JAO78_004795</name>
</gene>
<dbReference type="EMBL" id="JAEINI020000002">
    <property type="protein sequence ID" value="MCB5226128.1"/>
    <property type="molecule type" value="Genomic_DNA"/>
</dbReference>
<dbReference type="PANTHER" id="PTHR43885">
    <property type="entry name" value="HALOACID DEHALOGENASE-LIKE HYDROLASE"/>
    <property type="match status" value="1"/>
</dbReference>
<accession>A0ABS8C1B9</accession>
<dbReference type="InterPro" id="IPR041492">
    <property type="entry name" value="HAD_2"/>
</dbReference>
<keyword evidence="1" id="KW-0378">Hydrolase</keyword>
<dbReference type="Pfam" id="PF13419">
    <property type="entry name" value="HAD_2"/>
    <property type="match status" value="1"/>
</dbReference>
<dbReference type="GO" id="GO:0016787">
    <property type="term" value="F:hydrolase activity"/>
    <property type="evidence" value="ECO:0007669"/>
    <property type="project" value="UniProtKB-KW"/>
</dbReference>
<evidence type="ECO:0000313" key="2">
    <source>
        <dbReference type="Proteomes" id="UP000633814"/>
    </source>
</evidence>